<dbReference type="Proteomes" id="UP000517759">
    <property type="component" value="Unassembled WGS sequence"/>
</dbReference>
<evidence type="ECO:0000256" key="2">
    <source>
        <dbReference type="SAM" id="SignalP"/>
    </source>
</evidence>
<organism evidence="4 5">
    <name type="scientific">Methylobacterium brachythecii</name>
    <dbReference type="NCBI Taxonomy" id="1176177"/>
    <lineage>
        <taxon>Bacteria</taxon>
        <taxon>Pseudomonadati</taxon>
        <taxon>Pseudomonadota</taxon>
        <taxon>Alphaproteobacteria</taxon>
        <taxon>Hyphomicrobiales</taxon>
        <taxon>Methylobacteriaceae</taxon>
        <taxon>Methylobacterium</taxon>
    </lineage>
</organism>
<dbReference type="InterPro" id="IPR050300">
    <property type="entry name" value="GDXG_lipolytic_enzyme"/>
</dbReference>
<dbReference type="RefSeq" id="WP_246412948.1">
    <property type="nucleotide sequence ID" value="NZ_BSPG01000001.1"/>
</dbReference>
<protein>
    <submittedName>
        <fullName evidence="4">Acetyl esterase/lipase</fullName>
    </submittedName>
</protein>
<dbReference type="Gene3D" id="3.40.50.1820">
    <property type="entry name" value="alpha/beta hydrolase"/>
    <property type="match status" value="1"/>
</dbReference>
<keyword evidence="1" id="KW-0378">Hydrolase</keyword>
<reference evidence="4 5" key="1">
    <citation type="submission" date="2020-08" db="EMBL/GenBank/DDBJ databases">
        <title>Genomic Encyclopedia of Type Strains, Phase IV (KMG-IV): sequencing the most valuable type-strain genomes for metagenomic binning, comparative biology and taxonomic classification.</title>
        <authorList>
            <person name="Goeker M."/>
        </authorList>
    </citation>
    <scope>NUCLEOTIDE SEQUENCE [LARGE SCALE GENOMIC DNA]</scope>
    <source>
        <strain evidence="4 5">DSM 24105</strain>
    </source>
</reference>
<dbReference type="PANTHER" id="PTHR48081">
    <property type="entry name" value="AB HYDROLASE SUPERFAMILY PROTEIN C4A8.06C"/>
    <property type="match status" value="1"/>
</dbReference>
<dbReference type="InterPro" id="IPR029058">
    <property type="entry name" value="AB_hydrolase_fold"/>
</dbReference>
<keyword evidence="2" id="KW-0732">Signal</keyword>
<evidence type="ECO:0000313" key="5">
    <source>
        <dbReference type="Proteomes" id="UP000517759"/>
    </source>
</evidence>
<sequence length="308" mass="32322">MRMNRRALLLGAGATVAAGSPAVAGETGFVPLWPGTPPGGGGPSGPMEATDRGAILSITVPGLEVFVPEIPNGAAVLVAAGGGYRRIMMELEARPAARWLAARGITAFALVYRLPREDWPVGRLAPLQDAQRALRLIRARAGRYGLDPERIGALGFSAGGYLVGLAATRFDRPTYDPVDAADALSARPSGAALAYPVITLEQPYDGTSTAHQVVGRHGDPALAHEWSVQTGVRAGGPPVFLVHAEDDQVADAANTRIMAQACMRAGVPVELHLPQTGRHGFGMGRPGTESESWPGWYEAWLRQAGMLG</sequence>
<dbReference type="GO" id="GO:0016787">
    <property type="term" value="F:hydrolase activity"/>
    <property type="evidence" value="ECO:0007669"/>
    <property type="project" value="UniProtKB-KW"/>
</dbReference>
<evidence type="ECO:0000259" key="3">
    <source>
        <dbReference type="Pfam" id="PF20434"/>
    </source>
</evidence>
<evidence type="ECO:0000256" key="1">
    <source>
        <dbReference type="ARBA" id="ARBA00022801"/>
    </source>
</evidence>
<evidence type="ECO:0000313" key="4">
    <source>
        <dbReference type="EMBL" id="MBB3902665.1"/>
    </source>
</evidence>
<dbReference type="Pfam" id="PF20434">
    <property type="entry name" value="BD-FAE"/>
    <property type="match status" value="1"/>
</dbReference>
<accession>A0A7W6AG34</accession>
<feature type="domain" description="BD-FAE-like" evidence="3">
    <location>
        <begin position="78"/>
        <end position="259"/>
    </location>
</feature>
<dbReference type="SUPFAM" id="SSF53474">
    <property type="entry name" value="alpha/beta-Hydrolases"/>
    <property type="match status" value="1"/>
</dbReference>
<name>A0A7W6AG34_9HYPH</name>
<feature type="chain" id="PRO_5030927508" evidence="2">
    <location>
        <begin position="25"/>
        <end position="308"/>
    </location>
</feature>
<gene>
    <name evidence="4" type="ORF">GGR33_002160</name>
</gene>
<dbReference type="AlphaFoldDB" id="A0A7W6AG34"/>
<dbReference type="EMBL" id="JACIDN010000003">
    <property type="protein sequence ID" value="MBB3902665.1"/>
    <property type="molecule type" value="Genomic_DNA"/>
</dbReference>
<feature type="signal peptide" evidence="2">
    <location>
        <begin position="1"/>
        <end position="24"/>
    </location>
</feature>
<dbReference type="InterPro" id="IPR049492">
    <property type="entry name" value="BD-FAE-like_dom"/>
</dbReference>
<proteinExistence type="predicted"/>
<dbReference type="PANTHER" id="PTHR48081:SF6">
    <property type="entry name" value="PEPTIDASE S9 PROLYL OLIGOPEPTIDASE CATALYTIC DOMAIN-CONTAINING PROTEIN"/>
    <property type="match status" value="1"/>
</dbReference>
<comment type="caution">
    <text evidence="4">The sequence shown here is derived from an EMBL/GenBank/DDBJ whole genome shotgun (WGS) entry which is preliminary data.</text>
</comment>